<proteinExistence type="predicted"/>
<dbReference type="GO" id="GO:0003729">
    <property type="term" value="F:mRNA binding"/>
    <property type="evidence" value="ECO:0007669"/>
    <property type="project" value="TreeGrafter"/>
</dbReference>
<dbReference type="WBParaSite" id="GPLIN_000748700">
    <property type="protein sequence ID" value="GPLIN_000748700"/>
    <property type="gene ID" value="GPLIN_000748700"/>
</dbReference>
<evidence type="ECO:0000259" key="2">
    <source>
        <dbReference type="PROSITE" id="PS50102"/>
    </source>
</evidence>
<dbReference type="FunFam" id="3.30.70.330:FF:000748">
    <property type="entry name" value="RNA Binding Motif protein homolog"/>
    <property type="match status" value="1"/>
</dbReference>
<dbReference type="InterPro" id="IPR000504">
    <property type="entry name" value="RRM_dom"/>
</dbReference>
<feature type="domain" description="RRM" evidence="2">
    <location>
        <begin position="54"/>
        <end position="132"/>
    </location>
</feature>
<dbReference type="SUPFAM" id="SSF54928">
    <property type="entry name" value="RNA-binding domain, RBD"/>
    <property type="match status" value="2"/>
</dbReference>
<feature type="domain" description="RRM" evidence="2">
    <location>
        <begin position="6"/>
        <end position="55"/>
    </location>
</feature>
<dbReference type="PROSITE" id="PS50102">
    <property type="entry name" value="RRM"/>
    <property type="match status" value="2"/>
</dbReference>
<reference evidence="3" key="1">
    <citation type="submission" date="2013-12" db="EMBL/GenBank/DDBJ databases">
        <authorList>
            <person name="Aslett M."/>
        </authorList>
    </citation>
    <scope>NUCLEOTIDE SEQUENCE [LARGE SCALE GENOMIC DNA]</scope>
    <source>
        <strain evidence="3">Lindley</strain>
    </source>
</reference>
<sequence length="132" mass="14559">MASSGFSVYVGNIPYNATEEDIGNMFSSCGVVTNVRYCVRPGNQPSERFGFCEFSVYVGNIPYNATEEDIGNMFSSCGVVTNVRIVYDRETNRPKGFGFCEFQDQQSAQNAVTNLNGAELHGRPLRVNMATK</sequence>
<evidence type="ECO:0000313" key="4">
    <source>
        <dbReference type="WBParaSite" id="GPLIN_000748700"/>
    </source>
</evidence>
<evidence type="ECO:0000313" key="3">
    <source>
        <dbReference type="Proteomes" id="UP000050741"/>
    </source>
</evidence>
<dbReference type="SMART" id="SM00360">
    <property type="entry name" value="RRM"/>
    <property type="match status" value="1"/>
</dbReference>
<reference evidence="3" key="2">
    <citation type="submission" date="2014-05" db="EMBL/GenBank/DDBJ databases">
        <title>The genome and life-stage specific transcriptomes of Globodera pallida elucidate key aspects of plant parasitism by a cyst nematode.</title>
        <authorList>
            <person name="Cotton J.A."/>
            <person name="Lilley C.J."/>
            <person name="Jones L.M."/>
            <person name="Kikuchi T."/>
            <person name="Reid A.J."/>
            <person name="Thorpe P."/>
            <person name="Tsai I.J."/>
            <person name="Beasley H."/>
            <person name="Blok V."/>
            <person name="Cock P.J.A."/>
            <person name="Van den Akker S.E."/>
            <person name="Holroyd N."/>
            <person name="Hunt M."/>
            <person name="Mantelin S."/>
            <person name="Naghra H."/>
            <person name="Pain A."/>
            <person name="Palomares-Rius J.E."/>
            <person name="Zarowiecki M."/>
            <person name="Berriman M."/>
            <person name="Jones J.T."/>
            <person name="Urwin P.E."/>
        </authorList>
    </citation>
    <scope>NUCLEOTIDE SEQUENCE [LARGE SCALE GENOMIC DNA]</scope>
    <source>
        <strain evidence="3">Lindley</strain>
    </source>
</reference>
<dbReference type="Proteomes" id="UP000050741">
    <property type="component" value="Unassembled WGS sequence"/>
</dbReference>
<protein>
    <submittedName>
        <fullName evidence="4">RRM domain-containing protein</fullName>
    </submittedName>
</protein>
<dbReference type="CDD" id="cd12398">
    <property type="entry name" value="RRM_CSTF2_RNA15_like"/>
    <property type="match status" value="1"/>
</dbReference>
<dbReference type="Pfam" id="PF00076">
    <property type="entry name" value="RRM_1"/>
    <property type="match status" value="2"/>
</dbReference>
<dbReference type="PANTHER" id="PTHR45735:SF2">
    <property type="entry name" value="CLEAVAGE STIMULATION FACTOR SUBUNIT 2"/>
    <property type="match status" value="1"/>
</dbReference>
<dbReference type="Gene3D" id="3.30.70.330">
    <property type="match status" value="2"/>
</dbReference>
<reference evidence="4" key="3">
    <citation type="submission" date="2016-06" db="UniProtKB">
        <authorList>
            <consortium name="WormBaseParasite"/>
        </authorList>
    </citation>
    <scope>IDENTIFICATION</scope>
</reference>
<dbReference type="GO" id="GO:0005847">
    <property type="term" value="C:mRNA cleavage and polyadenylation specificity factor complex"/>
    <property type="evidence" value="ECO:0007669"/>
    <property type="project" value="TreeGrafter"/>
</dbReference>
<keyword evidence="3" id="KW-1185">Reference proteome</keyword>
<dbReference type="InterPro" id="IPR012677">
    <property type="entry name" value="Nucleotide-bd_a/b_plait_sf"/>
</dbReference>
<name>A0A183C3P3_GLOPA</name>
<organism evidence="3 4">
    <name type="scientific">Globodera pallida</name>
    <name type="common">Potato cyst nematode worm</name>
    <name type="synonym">Heterodera pallida</name>
    <dbReference type="NCBI Taxonomy" id="36090"/>
    <lineage>
        <taxon>Eukaryota</taxon>
        <taxon>Metazoa</taxon>
        <taxon>Ecdysozoa</taxon>
        <taxon>Nematoda</taxon>
        <taxon>Chromadorea</taxon>
        <taxon>Rhabditida</taxon>
        <taxon>Tylenchina</taxon>
        <taxon>Tylenchomorpha</taxon>
        <taxon>Tylenchoidea</taxon>
        <taxon>Heteroderidae</taxon>
        <taxon>Heteroderinae</taxon>
        <taxon>Globodera</taxon>
    </lineage>
</organism>
<accession>A0A183C3P3</accession>
<evidence type="ECO:0000256" key="1">
    <source>
        <dbReference type="PROSITE-ProRule" id="PRU00176"/>
    </source>
</evidence>
<dbReference type="PANTHER" id="PTHR45735">
    <property type="entry name" value="CLEAVAGE STIMULATION FACTOR SUBUNIT 2"/>
    <property type="match status" value="1"/>
</dbReference>
<dbReference type="AlphaFoldDB" id="A0A183C3P3"/>
<keyword evidence="1" id="KW-0694">RNA-binding</keyword>
<dbReference type="InterPro" id="IPR035979">
    <property type="entry name" value="RBD_domain_sf"/>
</dbReference>